<name>A0A8T2QYM7_CERRI</name>
<dbReference type="InterPro" id="IPR021261">
    <property type="entry name" value="GPCAT"/>
</dbReference>
<dbReference type="AlphaFoldDB" id="A0A8T2QYM7"/>
<keyword evidence="12" id="KW-0012">Acyltransferase</keyword>
<gene>
    <name evidence="15" type="ORF">KP509_31G064900</name>
</gene>
<evidence type="ECO:0000256" key="3">
    <source>
        <dbReference type="ARBA" id="ARBA00019082"/>
    </source>
</evidence>
<dbReference type="GO" id="GO:0006656">
    <property type="term" value="P:phosphatidylcholine biosynthetic process"/>
    <property type="evidence" value="ECO:0007669"/>
    <property type="project" value="TreeGrafter"/>
</dbReference>
<evidence type="ECO:0000256" key="8">
    <source>
        <dbReference type="ARBA" id="ARBA00023098"/>
    </source>
</evidence>
<dbReference type="PANTHER" id="PTHR31201:SF1">
    <property type="entry name" value="GLYCEROPHOSPHOCHOLINE ACYLTRANSFERASE 1"/>
    <property type="match status" value="1"/>
</dbReference>
<feature type="transmembrane region" description="Helical" evidence="14">
    <location>
        <begin position="288"/>
        <end position="310"/>
    </location>
</feature>
<evidence type="ECO:0000313" key="15">
    <source>
        <dbReference type="EMBL" id="KAH7289232.1"/>
    </source>
</evidence>
<dbReference type="GO" id="GO:0016746">
    <property type="term" value="F:acyltransferase activity"/>
    <property type="evidence" value="ECO:0007669"/>
    <property type="project" value="UniProtKB-KW"/>
</dbReference>
<evidence type="ECO:0000256" key="10">
    <source>
        <dbReference type="ARBA" id="ARBA00023209"/>
    </source>
</evidence>
<keyword evidence="9 14" id="KW-0472">Membrane</keyword>
<feature type="transmembrane region" description="Helical" evidence="14">
    <location>
        <begin position="141"/>
        <end position="160"/>
    </location>
</feature>
<dbReference type="Proteomes" id="UP000825935">
    <property type="component" value="Chromosome 31"/>
</dbReference>
<evidence type="ECO:0000256" key="13">
    <source>
        <dbReference type="SAM" id="MobiDB-lite"/>
    </source>
</evidence>
<evidence type="ECO:0000256" key="9">
    <source>
        <dbReference type="ARBA" id="ARBA00023136"/>
    </source>
</evidence>
<evidence type="ECO:0000256" key="14">
    <source>
        <dbReference type="SAM" id="Phobius"/>
    </source>
</evidence>
<dbReference type="OrthoDB" id="406287at2759"/>
<evidence type="ECO:0000256" key="4">
    <source>
        <dbReference type="ARBA" id="ARBA00022516"/>
    </source>
</evidence>
<evidence type="ECO:0000256" key="6">
    <source>
        <dbReference type="ARBA" id="ARBA00022692"/>
    </source>
</evidence>
<evidence type="ECO:0000256" key="11">
    <source>
        <dbReference type="ARBA" id="ARBA00023264"/>
    </source>
</evidence>
<accession>A0A8T2QYM7</accession>
<evidence type="ECO:0000313" key="16">
    <source>
        <dbReference type="Proteomes" id="UP000825935"/>
    </source>
</evidence>
<feature type="transmembrane region" description="Helical" evidence="14">
    <location>
        <begin position="89"/>
        <end position="108"/>
    </location>
</feature>
<keyword evidence="4" id="KW-0444">Lipid biosynthesis</keyword>
<keyword evidence="16" id="KW-1185">Reference proteome</keyword>
<comment type="caution">
    <text evidence="15">The sequence shown here is derived from an EMBL/GenBank/DDBJ whole genome shotgun (WGS) entry which is preliminary data.</text>
</comment>
<feature type="region of interest" description="Disordered" evidence="13">
    <location>
        <begin position="349"/>
        <end position="377"/>
    </location>
</feature>
<dbReference type="OMA" id="PAISAWC"/>
<dbReference type="PANTHER" id="PTHR31201">
    <property type="entry name" value="OS01G0585100 PROTEIN"/>
    <property type="match status" value="1"/>
</dbReference>
<keyword evidence="5" id="KW-0808">Transferase</keyword>
<evidence type="ECO:0000256" key="1">
    <source>
        <dbReference type="ARBA" id="ARBA00004141"/>
    </source>
</evidence>
<keyword evidence="8" id="KW-0443">Lipid metabolism</keyword>
<feature type="transmembrane region" description="Helical" evidence="14">
    <location>
        <begin position="221"/>
        <end position="242"/>
    </location>
</feature>
<feature type="transmembrane region" description="Helical" evidence="14">
    <location>
        <begin position="115"/>
        <end position="135"/>
    </location>
</feature>
<evidence type="ECO:0000256" key="2">
    <source>
        <dbReference type="ARBA" id="ARBA00006675"/>
    </source>
</evidence>
<evidence type="ECO:0000256" key="7">
    <source>
        <dbReference type="ARBA" id="ARBA00022989"/>
    </source>
</evidence>
<dbReference type="GO" id="GO:0016020">
    <property type="term" value="C:membrane"/>
    <property type="evidence" value="ECO:0007669"/>
    <property type="project" value="UniProtKB-SubCell"/>
</dbReference>
<dbReference type="EMBL" id="CM035436">
    <property type="protein sequence ID" value="KAH7289232.1"/>
    <property type="molecule type" value="Genomic_DNA"/>
</dbReference>
<evidence type="ECO:0000256" key="12">
    <source>
        <dbReference type="ARBA" id="ARBA00023315"/>
    </source>
</evidence>
<keyword evidence="11" id="KW-1208">Phospholipid metabolism</keyword>
<proteinExistence type="inferred from homology"/>
<sequence length="470" mass="54661">MHVCSSESSSHPLDRVIETMLKLGKYSVFSSPIPVGGISKTQKLLSNQAHLIAKQADKYENLLNKVTYLLGVLSFGMLCYLLGSKPQEIPRLYCVCLISVVPLRWMYYRTKKWHYYLLDFCYYANTIFVSMLLFFPNNKKLFMLCFSFSEGPLAWALIVWRCSLVFSSIDKIISVLIHLLPGTVFFILRWWESNTLSEDSSASEDASLHTWPVVKSIPAQWIWLFFVPLIVYCIWQGLYFLVVEGLRRKRILSDPEIMTSYRELKRKAQRANNIWWRLSGLLGDANRVYMYAILQAVFTIATMVFTVPMFRYYRLHAAFEVFKLAATVWYGGNFIFEVMPRQAVKKLTRDAETEQKTREELTRSIHGGEFKDPNFDATPSENLKHSQNLVMDALSTDDKLELCILCQRRSPRRARRQTVNEFRESNDNGGPEWPKFMVKQLKMNALLGHGSAEGMMKWIDGNWSVIRWSR</sequence>
<feature type="transmembrane region" description="Helical" evidence="14">
    <location>
        <begin position="172"/>
        <end position="191"/>
    </location>
</feature>
<feature type="compositionally biased region" description="Basic and acidic residues" evidence="13">
    <location>
        <begin position="349"/>
        <end position="374"/>
    </location>
</feature>
<evidence type="ECO:0000256" key="5">
    <source>
        <dbReference type="ARBA" id="ARBA00022679"/>
    </source>
</evidence>
<keyword evidence="7 14" id="KW-1133">Transmembrane helix</keyword>
<comment type="similarity">
    <text evidence="2">Belongs to the GPC1 family.</text>
</comment>
<dbReference type="Pfam" id="PF10998">
    <property type="entry name" value="DUF2838"/>
    <property type="match status" value="1"/>
</dbReference>
<reference evidence="15" key="1">
    <citation type="submission" date="2021-08" db="EMBL/GenBank/DDBJ databases">
        <title>WGS assembly of Ceratopteris richardii.</title>
        <authorList>
            <person name="Marchant D.B."/>
            <person name="Chen G."/>
            <person name="Jenkins J."/>
            <person name="Shu S."/>
            <person name="Leebens-Mack J."/>
            <person name="Grimwood J."/>
            <person name="Schmutz J."/>
            <person name="Soltis P."/>
            <person name="Soltis D."/>
            <person name="Chen Z.-H."/>
        </authorList>
    </citation>
    <scope>NUCLEOTIDE SEQUENCE</scope>
    <source>
        <strain evidence="15">Whitten #5841</strain>
        <tissue evidence="15">Leaf</tissue>
    </source>
</reference>
<organism evidence="15 16">
    <name type="scientific">Ceratopteris richardii</name>
    <name type="common">Triangle waterfern</name>
    <dbReference type="NCBI Taxonomy" id="49495"/>
    <lineage>
        <taxon>Eukaryota</taxon>
        <taxon>Viridiplantae</taxon>
        <taxon>Streptophyta</taxon>
        <taxon>Embryophyta</taxon>
        <taxon>Tracheophyta</taxon>
        <taxon>Polypodiopsida</taxon>
        <taxon>Polypodiidae</taxon>
        <taxon>Polypodiales</taxon>
        <taxon>Pteridineae</taxon>
        <taxon>Pteridaceae</taxon>
        <taxon>Parkerioideae</taxon>
        <taxon>Ceratopteris</taxon>
    </lineage>
</organism>
<comment type="subcellular location">
    <subcellularLocation>
        <location evidence="1">Membrane</location>
        <topology evidence="1">Multi-pass membrane protein</topology>
    </subcellularLocation>
</comment>
<keyword evidence="10" id="KW-0594">Phospholipid biosynthesis</keyword>
<protein>
    <recommendedName>
        <fullName evidence="3">Glycerophosphocholine acyltransferase 1</fullName>
    </recommendedName>
</protein>
<feature type="transmembrane region" description="Helical" evidence="14">
    <location>
        <begin position="66"/>
        <end position="83"/>
    </location>
</feature>
<keyword evidence="6 14" id="KW-0812">Transmembrane</keyword>